<protein>
    <submittedName>
        <fullName evidence="1">Uncharacterized protein</fullName>
    </submittedName>
</protein>
<gene>
    <name evidence="1" type="ORF">DM02DRAFT_545894</name>
</gene>
<organism evidence="1 2">
    <name type="scientific">Periconia macrospinosa</name>
    <dbReference type="NCBI Taxonomy" id="97972"/>
    <lineage>
        <taxon>Eukaryota</taxon>
        <taxon>Fungi</taxon>
        <taxon>Dikarya</taxon>
        <taxon>Ascomycota</taxon>
        <taxon>Pezizomycotina</taxon>
        <taxon>Dothideomycetes</taxon>
        <taxon>Pleosporomycetidae</taxon>
        <taxon>Pleosporales</taxon>
        <taxon>Massarineae</taxon>
        <taxon>Periconiaceae</taxon>
        <taxon>Periconia</taxon>
    </lineage>
</organism>
<reference evidence="1 2" key="1">
    <citation type="journal article" date="2018" name="Sci. Rep.">
        <title>Comparative genomics provides insights into the lifestyle and reveals functional heterogeneity of dark septate endophytic fungi.</title>
        <authorList>
            <person name="Knapp D.G."/>
            <person name="Nemeth J.B."/>
            <person name="Barry K."/>
            <person name="Hainaut M."/>
            <person name="Henrissat B."/>
            <person name="Johnson J."/>
            <person name="Kuo A."/>
            <person name="Lim J.H.P."/>
            <person name="Lipzen A."/>
            <person name="Nolan M."/>
            <person name="Ohm R.A."/>
            <person name="Tamas L."/>
            <person name="Grigoriev I.V."/>
            <person name="Spatafora J.W."/>
            <person name="Nagy L.G."/>
            <person name="Kovacs G.M."/>
        </authorList>
    </citation>
    <scope>NUCLEOTIDE SEQUENCE [LARGE SCALE GENOMIC DNA]</scope>
    <source>
        <strain evidence="1 2">DSE2036</strain>
    </source>
</reference>
<keyword evidence="2" id="KW-1185">Reference proteome</keyword>
<dbReference type="Proteomes" id="UP000244855">
    <property type="component" value="Unassembled WGS sequence"/>
</dbReference>
<sequence>MRNETLFAVQRYWRILSHDAFIGDETVPPYAIVSHTWERISMMPSLINRQTVWERTGLAMRRLGSA</sequence>
<accession>A0A2V1D020</accession>
<dbReference type="EMBL" id="KZ805875">
    <property type="protein sequence ID" value="PVH91387.1"/>
    <property type="molecule type" value="Genomic_DNA"/>
</dbReference>
<dbReference type="AlphaFoldDB" id="A0A2V1D020"/>
<proteinExistence type="predicted"/>
<evidence type="ECO:0000313" key="1">
    <source>
        <dbReference type="EMBL" id="PVH91387.1"/>
    </source>
</evidence>
<name>A0A2V1D020_9PLEO</name>
<evidence type="ECO:0000313" key="2">
    <source>
        <dbReference type="Proteomes" id="UP000244855"/>
    </source>
</evidence>